<dbReference type="Proteomes" id="UP000235786">
    <property type="component" value="Unassembled WGS sequence"/>
</dbReference>
<dbReference type="Pfam" id="PF17678">
    <property type="entry name" value="Glyco_hydro_92N"/>
    <property type="match status" value="1"/>
</dbReference>
<feature type="domain" description="Glycosyl hydrolase family 92 N-terminal" evidence="3">
    <location>
        <begin position="127"/>
        <end position="383"/>
    </location>
</feature>
<dbReference type="SUPFAM" id="SSF48208">
    <property type="entry name" value="Six-hairpin glycosidases"/>
    <property type="match status" value="1"/>
</dbReference>
<organism evidence="4 5">
    <name type="scientific">Hyaloscypha variabilis (strain UAMH 11265 / GT02V1 / F)</name>
    <name type="common">Meliniomyces variabilis</name>
    <dbReference type="NCBI Taxonomy" id="1149755"/>
    <lineage>
        <taxon>Eukaryota</taxon>
        <taxon>Fungi</taxon>
        <taxon>Dikarya</taxon>
        <taxon>Ascomycota</taxon>
        <taxon>Pezizomycotina</taxon>
        <taxon>Leotiomycetes</taxon>
        <taxon>Helotiales</taxon>
        <taxon>Hyaloscyphaceae</taxon>
        <taxon>Hyaloscypha</taxon>
        <taxon>Hyaloscypha variabilis</taxon>
    </lineage>
</organism>
<keyword evidence="4" id="KW-0378">Hydrolase</keyword>
<dbReference type="InterPro" id="IPR041371">
    <property type="entry name" value="GH92_N"/>
</dbReference>
<dbReference type="PANTHER" id="PTHR12143">
    <property type="entry name" value="PEPTIDE N-GLYCANASE PNGASE -RELATED"/>
    <property type="match status" value="1"/>
</dbReference>
<keyword evidence="1" id="KW-0812">Transmembrane</keyword>
<evidence type="ECO:0000259" key="3">
    <source>
        <dbReference type="Pfam" id="PF17678"/>
    </source>
</evidence>
<dbReference type="InterPro" id="IPR014718">
    <property type="entry name" value="GH-type_carb-bd"/>
</dbReference>
<dbReference type="GO" id="GO:0030246">
    <property type="term" value="F:carbohydrate binding"/>
    <property type="evidence" value="ECO:0007669"/>
    <property type="project" value="InterPro"/>
</dbReference>
<protein>
    <submittedName>
        <fullName evidence="4">Glycoside hydrolase family 92 protein</fullName>
    </submittedName>
</protein>
<feature type="transmembrane region" description="Helical" evidence="1">
    <location>
        <begin position="53"/>
        <end position="73"/>
    </location>
</feature>
<dbReference type="Gene3D" id="3.30.2080.10">
    <property type="entry name" value="GH92 mannosidase domain"/>
    <property type="match status" value="1"/>
</dbReference>
<evidence type="ECO:0000313" key="5">
    <source>
        <dbReference type="Proteomes" id="UP000235786"/>
    </source>
</evidence>
<dbReference type="Pfam" id="PF07971">
    <property type="entry name" value="Glyco_hydro_92"/>
    <property type="match status" value="1"/>
</dbReference>
<evidence type="ECO:0000256" key="1">
    <source>
        <dbReference type="SAM" id="Phobius"/>
    </source>
</evidence>
<dbReference type="FunFam" id="3.30.2080.10:FF:000001">
    <property type="entry name" value="Alpha-1,2-mannosidase subfamily"/>
    <property type="match status" value="1"/>
</dbReference>
<evidence type="ECO:0000259" key="2">
    <source>
        <dbReference type="Pfam" id="PF07971"/>
    </source>
</evidence>
<dbReference type="OrthoDB" id="449263at2759"/>
<dbReference type="EMBL" id="KZ613955">
    <property type="protein sequence ID" value="PMD33880.1"/>
    <property type="molecule type" value="Genomic_DNA"/>
</dbReference>
<dbReference type="NCBIfam" id="TIGR01180">
    <property type="entry name" value="aman2_put"/>
    <property type="match status" value="1"/>
</dbReference>
<dbReference type="GO" id="GO:0005634">
    <property type="term" value="C:nucleus"/>
    <property type="evidence" value="ECO:0007669"/>
    <property type="project" value="TreeGrafter"/>
</dbReference>
<dbReference type="InterPro" id="IPR050883">
    <property type="entry name" value="PNGase"/>
</dbReference>
<dbReference type="STRING" id="1149755.A0A2J6R5S8"/>
<dbReference type="AlphaFoldDB" id="A0A2J6R5S8"/>
<feature type="transmembrane region" description="Helical" evidence="1">
    <location>
        <begin position="94"/>
        <end position="113"/>
    </location>
</feature>
<feature type="domain" description="Glycosyl hydrolase family 92" evidence="2">
    <location>
        <begin position="389"/>
        <end position="878"/>
    </location>
</feature>
<dbReference type="InterPro" id="IPR012939">
    <property type="entry name" value="Glyco_hydro_92"/>
</dbReference>
<reference evidence="4 5" key="1">
    <citation type="submission" date="2016-04" db="EMBL/GenBank/DDBJ databases">
        <title>A degradative enzymes factory behind the ericoid mycorrhizal symbiosis.</title>
        <authorList>
            <consortium name="DOE Joint Genome Institute"/>
            <person name="Martino E."/>
            <person name="Morin E."/>
            <person name="Grelet G."/>
            <person name="Kuo A."/>
            <person name="Kohler A."/>
            <person name="Daghino S."/>
            <person name="Barry K."/>
            <person name="Choi C."/>
            <person name="Cichocki N."/>
            <person name="Clum A."/>
            <person name="Copeland A."/>
            <person name="Hainaut M."/>
            <person name="Haridas S."/>
            <person name="Labutti K."/>
            <person name="Lindquist E."/>
            <person name="Lipzen A."/>
            <person name="Khouja H.-R."/>
            <person name="Murat C."/>
            <person name="Ohm R."/>
            <person name="Olson A."/>
            <person name="Spatafora J."/>
            <person name="Veneault-Fourrey C."/>
            <person name="Henrissat B."/>
            <person name="Grigoriev I."/>
            <person name="Martin F."/>
            <person name="Perotto S."/>
        </authorList>
    </citation>
    <scope>NUCLEOTIDE SEQUENCE [LARGE SCALE GENOMIC DNA]</scope>
    <source>
        <strain evidence="4 5">F</strain>
    </source>
</reference>
<keyword evidence="5" id="KW-1185">Reference proteome</keyword>
<keyword evidence="1" id="KW-1133">Transmembrane helix</keyword>
<name>A0A2J6R5S8_HYAVF</name>
<accession>A0A2J6R5S8</accession>
<dbReference type="GO" id="GO:0005975">
    <property type="term" value="P:carbohydrate metabolic process"/>
    <property type="evidence" value="ECO:0007669"/>
    <property type="project" value="InterPro"/>
</dbReference>
<dbReference type="InterPro" id="IPR005887">
    <property type="entry name" value="GH92_a_mannosidase_put"/>
</dbReference>
<dbReference type="FunFam" id="1.20.1050.60:FF:000002">
    <property type="entry name" value="Glycosyl hydrolase family 92"/>
    <property type="match status" value="1"/>
</dbReference>
<dbReference type="GO" id="GO:0006516">
    <property type="term" value="P:glycoprotein catabolic process"/>
    <property type="evidence" value="ECO:0007669"/>
    <property type="project" value="TreeGrafter"/>
</dbReference>
<keyword evidence="1" id="KW-0472">Membrane</keyword>
<dbReference type="PANTHER" id="PTHR12143:SF42">
    <property type="entry name" value="PUTATIVE SUBFAMILY (AFU_ORTHOLOGUE AFUA_6G13760)-RELATED"/>
    <property type="match status" value="1"/>
</dbReference>
<dbReference type="Gene3D" id="2.70.98.10">
    <property type="match status" value="1"/>
</dbReference>
<dbReference type="Gene3D" id="1.20.1610.10">
    <property type="entry name" value="alpha-1,2-mannosidases domains"/>
    <property type="match status" value="1"/>
</dbReference>
<dbReference type="GO" id="GO:0000224">
    <property type="term" value="F:peptide-N4-(N-acetyl-beta-glucosaminyl)asparagine amidase activity"/>
    <property type="evidence" value="ECO:0007669"/>
    <property type="project" value="TreeGrafter"/>
</dbReference>
<dbReference type="InterPro" id="IPR008928">
    <property type="entry name" value="6-hairpin_glycosidase_sf"/>
</dbReference>
<gene>
    <name evidence="4" type="ORF">L207DRAFT_517907</name>
</gene>
<dbReference type="Gene3D" id="1.20.1050.60">
    <property type="entry name" value="alpha-1,2-mannosidase"/>
    <property type="match status" value="1"/>
</dbReference>
<dbReference type="FunFam" id="1.20.1610.10:FF:000002">
    <property type="entry name" value="Alpha-1,2-mannosidase family protein"/>
    <property type="match status" value="1"/>
</dbReference>
<sequence>MDKPSVGNGVPGRDAGSRLPRMFGEAKTHRAHRAKSAGVRSWRFSEGYRYVTWYHLLFLVSLSILGMAGLLFSSIRPSISTTWSPGASSIAQKIMYRLGWLPALAISTCVVLGNETVVNKTFDVFDYVDPLIGTINGGHVFPGATLPFGMAKAVADVNNPDEKQGGFASDNSDITGFSHMHDSGTGGAPSLGNFPIFPQAGCPGDIIDNCFFTKTDRASRRINGTVEAHPGYFAVSLNTSVHTEMTVTNHTALYRITFPSNSTTSAQNQTALPNSPLILIDLTDLPDSRINGSIQVDGSSGRIVGNGTFNPSFGLGTYDLHFCADFSGAPIRDTGVFMNNRAGSEPKNLKITPNGNSPPIPAGAWTQFETSANNQVLVRVGLSFMSVEQACHNAETEIPDFGFDQVLQAAEEVWRRKLGVISVDATGVSDMLQTVFWSGTYRAMISPQDYTGENPLWESDEPYYDSYYCIWDSFRSIHPLITLLDPESQSNMIRSLIDVYRHEGKLPDCRMSLCKGFTQGGSNADVVLADSYLKNITNGINWATGYEAVLSDAEDEPLDWSVEGRGGLTSWKTLGYIPTDDFDPYGGGPFTRSISRTVEYAYNDFCIAEMAKGLGHTADAEKYLDRSDNWKNMYKADQTSMVSNTTGHLNETIDSGFIGFLQPRYLNGTFGFQDPSLCSPLYNFTSCYLNPDGHETYEGSAWMYTFYVPQDMATLITTLGGPETFVKRLSYLHTSGLLYIGDEQAFLPVFQFHYAGRPGLSAYFSHFYIPSQFNDTVEGIAGNDDSGAMGSFTTLSMMGLWPVPGQDVYLITPPYFPEVNVTSGQTGKVATIRNINFDAEYENIYIQSATLNGQSWTKNWITHDFWLEGGVLELTLGKNESDWGTKDEDLPPSSSTSW</sequence>
<dbReference type="FunFam" id="2.70.98.10:FF:000010">
    <property type="entry name" value="Alpha-1,2-mannosidase family protein"/>
    <property type="match status" value="1"/>
</dbReference>
<dbReference type="GO" id="GO:0005829">
    <property type="term" value="C:cytosol"/>
    <property type="evidence" value="ECO:0007669"/>
    <property type="project" value="TreeGrafter"/>
</dbReference>
<evidence type="ECO:0000313" key="4">
    <source>
        <dbReference type="EMBL" id="PMD33880.1"/>
    </source>
</evidence>
<proteinExistence type="predicted"/>